<dbReference type="GO" id="GO:0005892">
    <property type="term" value="C:acetylcholine-gated channel complex"/>
    <property type="evidence" value="ECO:0007669"/>
    <property type="project" value="InterPro"/>
</dbReference>
<dbReference type="Gene3D" id="3.10.310.50">
    <property type="match status" value="1"/>
</dbReference>
<keyword evidence="2" id="KW-0472">Membrane</keyword>
<keyword evidence="2" id="KW-0812">Transmembrane</keyword>
<name>A0A914YS57_9BILA</name>
<organism evidence="3 4">
    <name type="scientific">Panagrolaimus superbus</name>
    <dbReference type="NCBI Taxonomy" id="310955"/>
    <lineage>
        <taxon>Eukaryota</taxon>
        <taxon>Metazoa</taxon>
        <taxon>Ecdysozoa</taxon>
        <taxon>Nematoda</taxon>
        <taxon>Chromadorea</taxon>
        <taxon>Rhabditida</taxon>
        <taxon>Tylenchina</taxon>
        <taxon>Panagrolaimomorpha</taxon>
        <taxon>Panagrolaimoidea</taxon>
        <taxon>Panagrolaimidae</taxon>
        <taxon>Panagrolaimus</taxon>
    </lineage>
</organism>
<feature type="compositionally biased region" description="Gly residues" evidence="1">
    <location>
        <begin position="195"/>
        <end position="205"/>
    </location>
</feature>
<sequence>MQPPESYIYIFLLFCIIPVVITQAQEWDSTNFPNPTAGGFRQCNMKTTSSICDPDGVLTEAERYRLNHELNQLEARTRQDHAGTFCEKKGVTGAMAVAKHFRGGSEAAVKAVANEILKKWDLDRQCQKAVVIVMSTEDRKFWVARDDKVPIYAGEFTDLFNEQKQLFRAGNYQQGLHNILQGTWEKALAKQTGGVPTGGDGGGGRQPPPSGYPDNRPKPKPEGGSGFPKIPVTLIVALVLIIIPLLCCCCCIYFCCCRNKGASGQQPPAGHADIEGGGGYPTGGGGFNRGGGGGGRSGLGGFLGGMGGSAAASSIMNMIRNKNRGGGAGVPADSGVPYTAGTPIRHGDNPEGKGLYPSVPVKDEGGGGGF</sequence>
<dbReference type="WBParaSite" id="PSU_v2.g2486.t1">
    <property type="protein sequence ID" value="PSU_v2.g2486.t1"/>
    <property type="gene ID" value="PSU_v2.g2486"/>
</dbReference>
<dbReference type="PANTHER" id="PTHR33748:SF6">
    <property type="entry name" value="TPM_PHOSPHATASE DOMAIN-CONTAINING PROTEIN"/>
    <property type="match status" value="1"/>
</dbReference>
<dbReference type="PANTHER" id="PTHR33748">
    <property type="entry name" value="PROTEIN CBG04600"/>
    <property type="match status" value="1"/>
</dbReference>
<evidence type="ECO:0000313" key="3">
    <source>
        <dbReference type="Proteomes" id="UP000887577"/>
    </source>
</evidence>
<dbReference type="InterPro" id="IPR033438">
    <property type="entry name" value="MOLO1"/>
</dbReference>
<keyword evidence="3" id="KW-1185">Reference proteome</keyword>
<feature type="transmembrane region" description="Helical" evidence="2">
    <location>
        <begin position="226"/>
        <end position="246"/>
    </location>
</feature>
<proteinExistence type="predicted"/>
<evidence type="ECO:0000256" key="1">
    <source>
        <dbReference type="SAM" id="MobiDB-lite"/>
    </source>
</evidence>
<accession>A0A914YS57</accession>
<reference evidence="4" key="1">
    <citation type="submission" date="2022-11" db="UniProtKB">
        <authorList>
            <consortium name="WormBaseParasite"/>
        </authorList>
    </citation>
    <scope>IDENTIFICATION</scope>
</reference>
<feature type="compositionally biased region" description="Basic and acidic residues" evidence="1">
    <location>
        <begin position="361"/>
        <end position="370"/>
    </location>
</feature>
<keyword evidence="2" id="KW-1133">Transmembrane helix</keyword>
<evidence type="ECO:0000256" key="2">
    <source>
        <dbReference type="SAM" id="Phobius"/>
    </source>
</evidence>
<dbReference type="Proteomes" id="UP000887577">
    <property type="component" value="Unplaced"/>
</dbReference>
<feature type="region of interest" description="Disordered" evidence="1">
    <location>
        <begin position="191"/>
        <end position="224"/>
    </location>
</feature>
<dbReference type="AlphaFoldDB" id="A0A914YS57"/>
<evidence type="ECO:0000313" key="4">
    <source>
        <dbReference type="WBParaSite" id="PSU_v2.g2486.t1"/>
    </source>
</evidence>
<feature type="region of interest" description="Disordered" evidence="1">
    <location>
        <begin position="326"/>
        <end position="370"/>
    </location>
</feature>
<feature type="transmembrane region" description="Helical" evidence="2">
    <location>
        <begin position="6"/>
        <end position="24"/>
    </location>
</feature>
<dbReference type="Pfam" id="PF17175">
    <property type="entry name" value="MOLO1"/>
    <property type="match status" value="1"/>
</dbReference>
<protein>
    <submittedName>
        <fullName evidence="4">TPM domain-containing protein</fullName>
    </submittedName>
</protein>